<feature type="domain" description="Integrase catalytic" evidence="3">
    <location>
        <begin position="59"/>
        <end position="219"/>
    </location>
</feature>
<dbReference type="PANTHER" id="PTHR37984:SF5">
    <property type="entry name" value="PROTEIN NYNRIN-LIKE"/>
    <property type="match status" value="1"/>
</dbReference>
<dbReference type="OrthoDB" id="6618553at2759"/>
<dbReference type="EMBL" id="WIXP02000017">
    <property type="protein sequence ID" value="KAF6197819.1"/>
    <property type="molecule type" value="Genomic_DNA"/>
</dbReference>
<dbReference type="Gene3D" id="3.30.420.10">
    <property type="entry name" value="Ribonuclease H-like superfamily/Ribonuclease H"/>
    <property type="match status" value="1"/>
</dbReference>
<dbReference type="GO" id="GO:0015074">
    <property type="term" value="P:DNA integration"/>
    <property type="evidence" value="ECO:0007669"/>
    <property type="project" value="InterPro"/>
</dbReference>
<dbReference type="Proteomes" id="UP000466442">
    <property type="component" value="Unassembled WGS sequence"/>
</dbReference>
<dbReference type="InterPro" id="IPR041588">
    <property type="entry name" value="Integrase_H2C2"/>
</dbReference>
<proteinExistence type="predicted"/>
<reference evidence="4" key="1">
    <citation type="journal article" date="2021" name="Mol. Ecol. Resour.">
        <title>Apolygus lucorum genome provides insights into omnivorousness and mesophyll feeding.</title>
        <authorList>
            <person name="Liu Y."/>
            <person name="Liu H."/>
            <person name="Wang H."/>
            <person name="Huang T."/>
            <person name="Liu B."/>
            <person name="Yang B."/>
            <person name="Yin L."/>
            <person name="Li B."/>
            <person name="Zhang Y."/>
            <person name="Zhang S."/>
            <person name="Jiang F."/>
            <person name="Zhang X."/>
            <person name="Ren Y."/>
            <person name="Wang B."/>
            <person name="Wang S."/>
            <person name="Lu Y."/>
            <person name="Wu K."/>
            <person name="Fan W."/>
            <person name="Wang G."/>
        </authorList>
    </citation>
    <scope>NUCLEOTIDE SEQUENCE</scope>
    <source>
        <strain evidence="4">12Hb</strain>
    </source>
</reference>
<accession>A0A8S9WNL8</accession>
<evidence type="ECO:0000256" key="1">
    <source>
        <dbReference type="ARBA" id="ARBA00012493"/>
    </source>
</evidence>
<gene>
    <name evidence="4" type="ORF">GE061_008786</name>
</gene>
<name>A0A8S9WNL8_APOLU</name>
<dbReference type="Pfam" id="PF17921">
    <property type="entry name" value="Integrase_H2C2"/>
    <property type="match status" value="1"/>
</dbReference>
<dbReference type="EC" id="2.7.7.49" evidence="1"/>
<sequence>MLNLIHESHFGIVKCKQRARTLLYWPNMCSDIETMIKSCTVCLSMLPAQQKEELLPYPNAKRPWERISSDFMEFGGQDYLVVVDAYSNWIEVHRARDKSSKTVIAVLKMLFSQFGIPDIHVSDNVPFNSKEFRDFASGLDMQLVFTSPRYPQSNGRAEKAVAIVKGFLRKGVQSGRELSEFLLDYRASPLNHINLSPASLFLNRNLKTKLPVHYCNLEPKVNLNVEAKFNKRSTDQKRYFDESAKTLPPLAPGDNVLIWNFDKTCWDQGVVVDLGSGPRSYLVRRFQDPPSTCLVRNSKFLRRRCAVNEPLGIEEEEVVTEGDSSGNVLVEPNAEVVEEGTDRSDSAMGDRVGSQEAVVGRTKRHTRPPVHLQNYILT</sequence>
<evidence type="ECO:0000313" key="4">
    <source>
        <dbReference type="EMBL" id="KAF6197819.1"/>
    </source>
</evidence>
<organism evidence="4 5">
    <name type="scientific">Apolygus lucorum</name>
    <name type="common">Small green plant bug</name>
    <name type="synonym">Lygocoris lucorum</name>
    <dbReference type="NCBI Taxonomy" id="248454"/>
    <lineage>
        <taxon>Eukaryota</taxon>
        <taxon>Metazoa</taxon>
        <taxon>Ecdysozoa</taxon>
        <taxon>Arthropoda</taxon>
        <taxon>Hexapoda</taxon>
        <taxon>Insecta</taxon>
        <taxon>Pterygota</taxon>
        <taxon>Neoptera</taxon>
        <taxon>Paraneoptera</taxon>
        <taxon>Hemiptera</taxon>
        <taxon>Heteroptera</taxon>
        <taxon>Panheteroptera</taxon>
        <taxon>Cimicomorpha</taxon>
        <taxon>Miridae</taxon>
        <taxon>Mirini</taxon>
        <taxon>Apolygus</taxon>
    </lineage>
</organism>
<dbReference type="InterPro" id="IPR050951">
    <property type="entry name" value="Retrovirus_Pol_polyprotein"/>
</dbReference>
<dbReference type="InterPro" id="IPR012337">
    <property type="entry name" value="RNaseH-like_sf"/>
</dbReference>
<evidence type="ECO:0000256" key="2">
    <source>
        <dbReference type="SAM" id="MobiDB-lite"/>
    </source>
</evidence>
<protein>
    <recommendedName>
        <fullName evidence="1">RNA-directed DNA polymerase</fullName>
        <ecNumber evidence="1">2.7.7.49</ecNumber>
    </recommendedName>
</protein>
<dbReference type="Gene3D" id="1.10.340.70">
    <property type="match status" value="1"/>
</dbReference>
<dbReference type="InterPro" id="IPR036397">
    <property type="entry name" value="RNaseH_sf"/>
</dbReference>
<dbReference type="InterPro" id="IPR001584">
    <property type="entry name" value="Integrase_cat-core"/>
</dbReference>
<dbReference type="FunFam" id="3.30.420.10:FF:000063">
    <property type="entry name" value="Retrovirus-related Pol polyprotein from transposon 297-like Protein"/>
    <property type="match status" value="1"/>
</dbReference>
<comment type="caution">
    <text evidence="4">The sequence shown here is derived from an EMBL/GenBank/DDBJ whole genome shotgun (WGS) entry which is preliminary data.</text>
</comment>
<evidence type="ECO:0000313" key="5">
    <source>
        <dbReference type="Proteomes" id="UP000466442"/>
    </source>
</evidence>
<dbReference type="SUPFAM" id="SSF53098">
    <property type="entry name" value="Ribonuclease H-like"/>
    <property type="match status" value="1"/>
</dbReference>
<dbReference type="PROSITE" id="PS50994">
    <property type="entry name" value="INTEGRASE"/>
    <property type="match status" value="1"/>
</dbReference>
<feature type="region of interest" description="Disordered" evidence="2">
    <location>
        <begin position="339"/>
        <end position="366"/>
    </location>
</feature>
<dbReference type="Pfam" id="PF00665">
    <property type="entry name" value="rve"/>
    <property type="match status" value="1"/>
</dbReference>
<dbReference type="GO" id="GO:0003964">
    <property type="term" value="F:RNA-directed DNA polymerase activity"/>
    <property type="evidence" value="ECO:0007669"/>
    <property type="project" value="UniProtKB-EC"/>
</dbReference>
<dbReference type="PANTHER" id="PTHR37984">
    <property type="entry name" value="PROTEIN CBG26694"/>
    <property type="match status" value="1"/>
</dbReference>
<keyword evidence="5" id="KW-1185">Reference proteome</keyword>
<dbReference type="AlphaFoldDB" id="A0A8S9WNL8"/>
<dbReference type="GO" id="GO:0003676">
    <property type="term" value="F:nucleic acid binding"/>
    <property type="evidence" value="ECO:0007669"/>
    <property type="project" value="InterPro"/>
</dbReference>
<evidence type="ECO:0000259" key="3">
    <source>
        <dbReference type="PROSITE" id="PS50994"/>
    </source>
</evidence>